<dbReference type="InterPro" id="IPR023343">
    <property type="entry name" value="Penicillin_amidase_dom1"/>
</dbReference>
<dbReference type="Gene3D" id="1.10.1400.10">
    <property type="match status" value="1"/>
</dbReference>
<protein>
    <submittedName>
        <fullName evidence="8">Acyl-homoserine lactone (AHL) acylase PvdQ</fullName>
    </submittedName>
</protein>
<dbReference type="RefSeq" id="WP_245776895.1">
    <property type="nucleotide sequence ID" value="NZ_FOLQ01000029.1"/>
</dbReference>
<dbReference type="Gene3D" id="1.10.439.10">
    <property type="entry name" value="Penicillin Amidohydrolase, domain 1"/>
    <property type="match status" value="1"/>
</dbReference>
<dbReference type="Gene3D" id="3.60.20.10">
    <property type="entry name" value="Glutamine Phosphoribosylpyrophosphate, subunit 1, domain 1"/>
    <property type="match status" value="1"/>
</dbReference>
<dbReference type="Pfam" id="PF01804">
    <property type="entry name" value="Penicil_amidase"/>
    <property type="match status" value="1"/>
</dbReference>
<keyword evidence="6" id="KW-0106">Calcium</keyword>
<dbReference type="EMBL" id="FOLQ01000029">
    <property type="protein sequence ID" value="SFF11200.1"/>
    <property type="molecule type" value="Genomic_DNA"/>
</dbReference>
<dbReference type="SUPFAM" id="SSF56235">
    <property type="entry name" value="N-terminal nucleophile aminohydrolases (Ntn hydrolases)"/>
    <property type="match status" value="1"/>
</dbReference>
<comment type="cofactor">
    <cofactor evidence="6">
        <name>Ca(2+)</name>
        <dbReference type="ChEBI" id="CHEBI:29108"/>
    </cofactor>
    <text evidence="6">Binds 1 Ca(2+) ion per dimer.</text>
</comment>
<dbReference type="InterPro" id="IPR002692">
    <property type="entry name" value="S45"/>
</dbReference>
<dbReference type="Gene3D" id="2.30.120.10">
    <property type="match status" value="1"/>
</dbReference>
<reference evidence="8 9" key="1">
    <citation type="submission" date="2016-10" db="EMBL/GenBank/DDBJ databases">
        <authorList>
            <person name="de Groot N.N."/>
        </authorList>
    </citation>
    <scope>NUCLEOTIDE SEQUENCE [LARGE SCALE GENOMIC DNA]</scope>
    <source>
        <strain evidence="8 9">DSM 26130</strain>
    </source>
</reference>
<proteinExistence type="inferred from homology"/>
<feature type="active site" description="Nucleophile" evidence="5">
    <location>
        <position position="203"/>
    </location>
</feature>
<keyword evidence="2 7" id="KW-0732">Signal</keyword>
<evidence type="ECO:0000256" key="2">
    <source>
        <dbReference type="ARBA" id="ARBA00022729"/>
    </source>
</evidence>
<dbReference type="InterPro" id="IPR014395">
    <property type="entry name" value="Pen/GL7ACA/AHL_acylase"/>
</dbReference>
<accession>A0A1I2G2L6</accession>
<evidence type="ECO:0000256" key="3">
    <source>
        <dbReference type="ARBA" id="ARBA00022801"/>
    </source>
</evidence>
<dbReference type="GO" id="GO:0046872">
    <property type="term" value="F:metal ion binding"/>
    <property type="evidence" value="ECO:0007669"/>
    <property type="project" value="UniProtKB-KW"/>
</dbReference>
<gene>
    <name evidence="8" type="ORF">SAMN05216167_12917</name>
</gene>
<dbReference type="Proteomes" id="UP000198598">
    <property type="component" value="Unassembled WGS sequence"/>
</dbReference>
<dbReference type="STRING" id="662367.SAMN05216167_12917"/>
<evidence type="ECO:0000256" key="1">
    <source>
        <dbReference type="ARBA" id="ARBA00006586"/>
    </source>
</evidence>
<dbReference type="PANTHER" id="PTHR34218">
    <property type="entry name" value="PEPTIDASE S45 PENICILLIN AMIDASE"/>
    <property type="match status" value="1"/>
</dbReference>
<comment type="similarity">
    <text evidence="1">Belongs to the peptidase S45 family.</text>
</comment>
<dbReference type="GO" id="GO:0017000">
    <property type="term" value="P:antibiotic biosynthetic process"/>
    <property type="evidence" value="ECO:0007669"/>
    <property type="project" value="InterPro"/>
</dbReference>
<name>A0A1I2G2L6_9BACT</name>
<keyword evidence="6" id="KW-0479">Metal-binding</keyword>
<evidence type="ECO:0000313" key="9">
    <source>
        <dbReference type="Proteomes" id="UP000198598"/>
    </source>
</evidence>
<dbReference type="InterPro" id="IPR043147">
    <property type="entry name" value="Penicillin_amidase_A-knob"/>
</dbReference>
<organism evidence="8 9">
    <name type="scientific">Spirosoma endophyticum</name>
    <dbReference type="NCBI Taxonomy" id="662367"/>
    <lineage>
        <taxon>Bacteria</taxon>
        <taxon>Pseudomonadati</taxon>
        <taxon>Bacteroidota</taxon>
        <taxon>Cytophagia</taxon>
        <taxon>Cytophagales</taxon>
        <taxon>Cytophagaceae</taxon>
        <taxon>Spirosoma</taxon>
    </lineage>
</organism>
<evidence type="ECO:0000256" key="7">
    <source>
        <dbReference type="SAM" id="SignalP"/>
    </source>
</evidence>
<dbReference type="PANTHER" id="PTHR34218:SF3">
    <property type="entry name" value="ACYL-HOMOSERINE LACTONE ACYLASE PVDQ"/>
    <property type="match status" value="1"/>
</dbReference>
<sequence length="734" mass="82301">MMHFKANFFLAVFVLLVCATVTQAQFSTQEVDQLTKQAKGVEIVKDTYGVPHIYAKTDADAVFGLMYVQCEEFFDKVENSLVTRLGRNSEIEGESAIYRDLWTRLFIDSTQAVQLYKETPDWLRKLCDAHAAGINYYMITHPAVKPKLLTRIEPWMVLMNNVPAMGGSNVSEGDFKAFYGKEAAQVATGSRSFTADPPKNDGSNGWALGPSRTKNKKAILFINPHAEYYGRIEVQVVSAEGLNSYGAPFLGQFNIFQGFNEFCGWMHPVSLSDAKDLYAEDVERKNGKLMYRYNGVWKPVDSTTTELRYKKGDSWATKKFTTYHTHHGPVVYATATRWIALKTYEPNIELLGMNWLKMKAHNLKEFTTAINARAMVGSNIVYADKAGNIAYWHGNFVPKKNPLLDWKRPVDGTTSATEWQGTHELTELPQYINPPNGWVQNCNSTPLYGAGELSAPMLKLPTYMLPDGHTPRAVHAVRVLTPLKNATMDDVIMASYDTYLPSGERFVPSLIAAYNSVISDSIKTRLAQPIDVLQKWNFKTDTSSIATTLTTLWLEKIIQLDMARLPKPATTEEQYSLTNGAALTTEFLSPMEQLTALAQVVADLEKEFGTWQVTWGTANRFQRTTDKEPSDEKLSWGISATPGYMGSLNAYVSRKSPKTHKRYGVTGNTFVAAVEFGDKLRAKTILTGGASSDPASLHYTDQVNGYINGTYKEIYFYKDDVYKHAEKVYHPGDQ</sequence>
<dbReference type="AlphaFoldDB" id="A0A1I2G2L6"/>
<evidence type="ECO:0000256" key="5">
    <source>
        <dbReference type="PIRSR" id="PIRSR001227-1"/>
    </source>
</evidence>
<dbReference type="InterPro" id="IPR029055">
    <property type="entry name" value="Ntn_hydrolases_N"/>
</dbReference>
<keyword evidence="3" id="KW-0378">Hydrolase</keyword>
<feature type="binding site" evidence="6">
    <location>
        <position position="273"/>
    </location>
    <ligand>
        <name>Ca(2+)</name>
        <dbReference type="ChEBI" id="CHEBI:29108"/>
    </ligand>
</feature>
<evidence type="ECO:0000256" key="6">
    <source>
        <dbReference type="PIRSR" id="PIRSR001227-2"/>
    </source>
</evidence>
<feature type="chain" id="PRO_5011492672" evidence="7">
    <location>
        <begin position="25"/>
        <end position="734"/>
    </location>
</feature>
<dbReference type="InterPro" id="IPR043146">
    <property type="entry name" value="Penicillin_amidase_N_B-knob"/>
</dbReference>
<dbReference type="GO" id="GO:0016811">
    <property type="term" value="F:hydrolase activity, acting on carbon-nitrogen (but not peptide) bonds, in linear amides"/>
    <property type="evidence" value="ECO:0007669"/>
    <property type="project" value="InterPro"/>
</dbReference>
<keyword evidence="9" id="KW-1185">Reference proteome</keyword>
<keyword evidence="4" id="KW-0865">Zymogen</keyword>
<feature type="signal peptide" evidence="7">
    <location>
        <begin position="1"/>
        <end position="24"/>
    </location>
</feature>
<evidence type="ECO:0000313" key="8">
    <source>
        <dbReference type="EMBL" id="SFF11200.1"/>
    </source>
</evidence>
<evidence type="ECO:0000256" key="4">
    <source>
        <dbReference type="ARBA" id="ARBA00023145"/>
    </source>
</evidence>
<feature type="binding site" evidence="6">
    <location>
        <position position="172"/>
    </location>
    <ligand>
        <name>Ca(2+)</name>
        <dbReference type="ChEBI" id="CHEBI:29108"/>
    </ligand>
</feature>
<dbReference type="PIRSF" id="PIRSF001227">
    <property type="entry name" value="Pen_acylase"/>
    <property type="match status" value="1"/>
</dbReference>
<feature type="binding site" evidence="6">
    <location>
        <position position="276"/>
    </location>
    <ligand>
        <name>Ca(2+)</name>
        <dbReference type="ChEBI" id="CHEBI:29108"/>
    </ligand>
</feature>